<dbReference type="Pfam" id="PF09353">
    <property type="entry name" value="DUF1995"/>
    <property type="match status" value="1"/>
</dbReference>
<organism evidence="2 3">
    <name type="scientific">Microcystis aeruginosa NIES-44</name>
    <dbReference type="NCBI Taxonomy" id="449439"/>
    <lineage>
        <taxon>Bacteria</taxon>
        <taxon>Bacillati</taxon>
        <taxon>Cyanobacteriota</taxon>
        <taxon>Cyanophyceae</taxon>
        <taxon>Oscillatoriophycideae</taxon>
        <taxon>Chroococcales</taxon>
        <taxon>Microcystaceae</taxon>
        <taxon>Microcystis</taxon>
    </lineage>
</organism>
<dbReference type="RefSeq" id="WP_045359351.1">
    <property type="nucleotide sequence ID" value="NZ_BBPA01000039.1"/>
</dbReference>
<dbReference type="PANTHER" id="PTHR35509">
    <property type="entry name" value="DOMAIN PROTEIN, PUTATIVE (DUF1995)-RELATED"/>
    <property type="match status" value="1"/>
</dbReference>
<dbReference type="InterPro" id="IPR018962">
    <property type="entry name" value="DUF1995"/>
</dbReference>
<reference evidence="3" key="1">
    <citation type="journal article" date="2015" name="Genome">
        <title>Whole Genome Sequence of the Non-Microcystin-Producing Microcystis aeruginosa Strain NIES-44.</title>
        <authorList>
            <person name="Okano K."/>
            <person name="Miyata N."/>
            <person name="Ozaki Y."/>
        </authorList>
    </citation>
    <scope>NUCLEOTIDE SEQUENCE [LARGE SCALE GENOMIC DNA]</scope>
    <source>
        <strain evidence="3">NIES-44</strain>
    </source>
</reference>
<gene>
    <name evidence="2" type="ORF">N44_02254</name>
</gene>
<dbReference type="Proteomes" id="UP000030321">
    <property type="component" value="Unassembled WGS sequence"/>
</dbReference>
<name>A0A0A1VUQ8_MICAE</name>
<dbReference type="PANTHER" id="PTHR35509:SF1">
    <property type="entry name" value="DOMAIN PROTEIN, PUTATIVE (DUF1995)-RELATED"/>
    <property type="match status" value="1"/>
</dbReference>
<proteinExistence type="predicted"/>
<comment type="caution">
    <text evidence="2">The sequence shown here is derived from an EMBL/GenBank/DDBJ whole genome shotgun (WGS) entry which is preliminary data.</text>
</comment>
<sequence>MTLPNSLEETILQAKAAAQLALESGARRIQVELVIPEIALQAQALALDFASIFDGYGSGLRVIFPDTGAAMLARRDWGETVFQLGDLGSRFIPVENKIKPEDEVFLVVCPSSVEINSVEKLCNLAEDRPVVLLIPQLEDVSVVGIGYAARQLRERFLSTLESCYYFRPLESAIVYRSYPSLWQVWLEKEDGYELISEQSTKPMGEALENLILKASSNNPKDGSNPANKAKKSGLFATMGRFLKALQQ</sequence>
<evidence type="ECO:0000313" key="2">
    <source>
        <dbReference type="EMBL" id="GAL93567.1"/>
    </source>
</evidence>
<dbReference type="AlphaFoldDB" id="A0A0A1VUQ8"/>
<dbReference type="InterPro" id="IPR053021">
    <property type="entry name" value="Chloroplast_ADK"/>
</dbReference>
<evidence type="ECO:0000259" key="1">
    <source>
        <dbReference type="Pfam" id="PF09353"/>
    </source>
</evidence>
<evidence type="ECO:0000313" key="3">
    <source>
        <dbReference type="Proteomes" id="UP000030321"/>
    </source>
</evidence>
<dbReference type="EMBL" id="BBPA01000039">
    <property type="protein sequence ID" value="GAL93567.1"/>
    <property type="molecule type" value="Genomic_DNA"/>
</dbReference>
<protein>
    <submittedName>
        <fullName evidence="2">All3116 protein</fullName>
    </submittedName>
</protein>
<feature type="domain" description="DUF1995" evidence="1">
    <location>
        <begin position="4"/>
        <end position="209"/>
    </location>
</feature>
<accession>A0A0A1VUQ8</accession>